<feature type="region of interest" description="Disordered" evidence="1">
    <location>
        <begin position="1"/>
        <end position="53"/>
    </location>
</feature>
<evidence type="ECO:0000313" key="2">
    <source>
        <dbReference type="EMBL" id="GAH46739.1"/>
    </source>
</evidence>
<dbReference type="EMBL" id="BARU01006315">
    <property type="protein sequence ID" value="GAH46739.1"/>
    <property type="molecule type" value="Genomic_DNA"/>
</dbReference>
<accession>X1GYN7</accession>
<organism evidence="2">
    <name type="scientific">marine sediment metagenome</name>
    <dbReference type="NCBI Taxonomy" id="412755"/>
    <lineage>
        <taxon>unclassified sequences</taxon>
        <taxon>metagenomes</taxon>
        <taxon>ecological metagenomes</taxon>
    </lineage>
</organism>
<proteinExistence type="predicted"/>
<gene>
    <name evidence="2" type="ORF">S03H2_12414</name>
</gene>
<evidence type="ECO:0000256" key="1">
    <source>
        <dbReference type="SAM" id="MobiDB-lite"/>
    </source>
</evidence>
<dbReference type="AlphaFoldDB" id="X1GYN7"/>
<protein>
    <submittedName>
        <fullName evidence="2">Uncharacterized protein</fullName>
    </submittedName>
</protein>
<feature type="compositionally biased region" description="Polar residues" evidence="1">
    <location>
        <begin position="28"/>
        <end position="39"/>
    </location>
</feature>
<feature type="compositionally biased region" description="Basic and acidic residues" evidence="1">
    <location>
        <begin position="1"/>
        <end position="12"/>
    </location>
</feature>
<feature type="compositionally biased region" description="Low complexity" evidence="1">
    <location>
        <begin position="41"/>
        <end position="53"/>
    </location>
</feature>
<feature type="non-terminal residue" evidence="2">
    <location>
        <position position="1"/>
    </location>
</feature>
<sequence length="53" mass="5460">SSNIRSTDKDLDFSGTNGATAIDKSFTGGKNNLATNAKITNPANAPVPNAKPR</sequence>
<name>X1GYN7_9ZZZZ</name>
<comment type="caution">
    <text evidence="2">The sequence shown here is derived from an EMBL/GenBank/DDBJ whole genome shotgun (WGS) entry which is preliminary data.</text>
</comment>
<reference evidence="2" key="1">
    <citation type="journal article" date="2014" name="Front. Microbiol.">
        <title>High frequency of phylogenetically diverse reductive dehalogenase-homologous genes in deep subseafloor sedimentary metagenomes.</title>
        <authorList>
            <person name="Kawai M."/>
            <person name="Futagami T."/>
            <person name="Toyoda A."/>
            <person name="Takaki Y."/>
            <person name="Nishi S."/>
            <person name="Hori S."/>
            <person name="Arai W."/>
            <person name="Tsubouchi T."/>
            <person name="Morono Y."/>
            <person name="Uchiyama I."/>
            <person name="Ito T."/>
            <person name="Fujiyama A."/>
            <person name="Inagaki F."/>
            <person name="Takami H."/>
        </authorList>
    </citation>
    <scope>NUCLEOTIDE SEQUENCE</scope>
    <source>
        <strain evidence="2">Expedition CK06-06</strain>
    </source>
</reference>